<evidence type="ECO:0000256" key="2">
    <source>
        <dbReference type="SAM" id="Phobius"/>
    </source>
</evidence>
<keyword evidence="4" id="KW-1185">Reference proteome</keyword>
<evidence type="ECO:0000313" key="3">
    <source>
        <dbReference type="EMBL" id="KAK7437695.1"/>
    </source>
</evidence>
<evidence type="ECO:0000256" key="1">
    <source>
        <dbReference type="SAM" id="MobiDB-lite"/>
    </source>
</evidence>
<feature type="transmembrane region" description="Helical" evidence="2">
    <location>
        <begin position="146"/>
        <end position="166"/>
    </location>
</feature>
<protein>
    <submittedName>
        <fullName evidence="3">Uncharacterized protein</fullName>
    </submittedName>
</protein>
<name>A0ABR1IP94_9AGAR</name>
<feature type="region of interest" description="Disordered" evidence="1">
    <location>
        <begin position="1"/>
        <end position="32"/>
    </location>
</feature>
<dbReference type="Proteomes" id="UP001498398">
    <property type="component" value="Unassembled WGS sequence"/>
</dbReference>
<feature type="transmembrane region" description="Helical" evidence="2">
    <location>
        <begin position="107"/>
        <end position="126"/>
    </location>
</feature>
<keyword evidence="2" id="KW-0472">Membrane</keyword>
<keyword evidence="2" id="KW-0812">Transmembrane</keyword>
<dbReference type="EMBL" id="JBANRG010000083">
    <property type="protein sequence ID" value="KAK7437695.1"/>
    <property type="molecule type" value="Genomic_DNA"/>
</dbReference>
<reference evidence="3 4" key="1">
    <citation type="submission" date="2024-01" db="EMBL/GenBank/DDBJ databases">
        <title>A draft genome for the cacao thread blight pathogen Marasmiellus scandens.</title>
        <authorList>
            <person name="Baruah I.K."/>
            <person name="Leung J."/>
            <person name="Bukari Y."/>
            <person name="Amoako-Attah I."/>
            <person name="Meinhardt L.W."/>
            <person name="Bailey B.A."/>
            <person name="Cohen S.P."/>
        </authorList>
    </citation>
    <scope>NUCLEOTIDE SEQUENCE [LARGE SCALE GENOMIC DNA]</scope>
    <source>
        <strain evidence="3 4">GH-19</strain>
    </source>
</reference>
<gene>
    <name evidence="3" type="ORF">VKT23_018411</name>
</gene>
<evidence type="ECO:0000313" key="4">
    <source>
        <dbReference type="Proteomes" id="UP001498398"/>
    </source>
</evidence>
<sequence length="172" mass="19341">MSATSEIILRRTPTGNLNEMEQGRENSPNPSRILASGIDPSLAVSASAYASAPGSTSVRDRAPSVTVNNQPYVKITWWRFINTAVPATFGLWKIIGTYRGETTTPTTIDLVLSVFWYVFSYWMGIWETTHSPSIEWLFDIDIYESGQLQSIGAYFQIFLLFYVMAFSESQKT</sequence>
<comment type="caution">
    <text evidence="3">The sequence shown here is derived from an EMBL/GenBank/DDBJ whole genome shotgun (WGS) entry which is preliminary data.</text>
</comment>
<organism evidence="3 4">
    <name type="scientific">Marasmiellus scandens</name>
    <dbReference type="NCBI Taxonomy" id="2682957"/>
    <lineage>
        <taxon>Eukaryota</taxon>
        <taxon>Fungi</taxon>
        <taxon>Dikarya</taxon>
        <taxon>Basidiomycota</taxon>
        <taxon>Agaricomycotina</taxon>
        <taxon>Agaricomycetes</taxon>
        <taxon>Agaricomycetidae</taxon>
        <taxon>Agaricales</taxon>
        <taxon>Marasmiineae</taxon>
        <taxon>Omphalotaceae</taxon>
        <taxon>Marasmiellus</taxon>
    </lineage>
</organism>
<keyword evidence="2" id="KW-1133">Transmembrane helix</keyword>
<accession>A0ABR1IP94</accession>
<feature type="compositionally biased region" description="Polar residues" evidence="1">
    <location>
        <begin position="13"/>
        <end position="30"/>
    </location>
</feature>
<proteinExistence type="predicted"/>